<keyword evidence="3" id="KW-0949">S-adenosyl-L-methionine</keyword>
<dbReference type="GO" id="GO:0008171">
    <property type="term" value="F:O-methyltransferase activity"/>
    <property type="evidence" value="ECO:0007669"/>
    <property type="project" value="InterPro"/>
</dbReference>
<dbReference type="Pfam" id="PF01596">
    <property type="entry name" value="Methyltransf_3"/>
    <property type="match status" value="1"/>
</dbReference>
<sequence>MLTSIDVEPEYQAAAREVLTAMKVKPAQARLIGGRALDVLPRLAGGAYDLVFVDGDPEETPEYVTHAIRMLRPGGILIVANALWHDLVPEPARRDEDTVRMRELVRSVRNDDRLTPVLLGAGDGLLVAINRPPTR</sequence>
<protein>
    <submittedName>
        <fullName evidence="4">O-methyltransferase</fullName>
    </submittedName>
</protein>
<organism evidence="4 5">
    <name type="scientific">Bowdeniella nasicola</name>
    <dbReference type="NCBI Taxonomy" id="208480"/>
    <lineage>
        <taxon>Bacteria</taxon>
        <taxon>Bacillati</taxon>
        <taxon>Actinomycetota</taxon>
        <taxon>Actinomycetes</taxon>
        <taxon>Actinomycetales</taxon>
        <taxon>Actinomycetaceae</taxon>
        <taxon>Bowdeniella</taxon>
    </lineage>
</organism>
<keyword evidence="1 4" id="KW-0489">Methyltransferase</keyword>
<evidence type="ECO:0000256" key="1">
    <source>
        <dbReference type="ARBA" id="ARBA00022603"/>
    </source>
</evidence>
<dbReference type="EMBL" id="FNQV01000005">
    <property type="protein sequence ID" value="SEA17383.1"/>
    <property type="molecule type" value="Genomic_DNA"/>
</dbReference>
<dbReference type="GO" id="GO:0008757">
    <property type="term" value="F:S-adenosylmethionine-dependent methyltransferase activity"/>
    <property type="evidence" value="ECO:0007669"/>
    <property type="project" value="TreeGrafter"/>
</dbReference>
<name>A0A1H3Z0L5_9ACTO</name>
<dbReference type="InterPro" id="IPR002935">
    <property type="entry name" value="SAM_O-MeTrfase"/>
</dbReference>
<dbReference type="PANTHER" id="PTHR10509:SF85">
    <property type="entry name" value="O-METHYLTRANSFERASE RV1220C-RELATED"/>
    <property type="match status" value="1"/>
</dbReference>
<dbReference type="Proteomes" id="UP000199288">
    <property type="component" value="Unassembled WGS sequence"/>
</dbReference>
<keyword evidence="5" id="KW-1185">Reference proteome</keyword>
<accession>A0A1H3Z0L5</accession>
<evidence type="ECO:0000313" key="4">
    <source>
        <dbReference type="EMBL" id="SEA17383.1"/>
    </source>
</evidence>
<dbReference type="AlphaFoldDB" id="A0A1H3Z0L5"/>
<reference evidence="5" key="1">
    <citation type="submission" date="2016-10" db="EMBL/GenBank/DDBJ databases">
        <authorList>
            <person name="Varghese N."/>
            <person name="Submissions S."/>
        </authorList>
    </citation>
    <scope>NUCLEOTIDE SEQUENCE [LARGE SCALE GENOMIC DNA]</scope>
    <source>
        <strain evidence="5">KPR-1</strain>
    </source>
</reference>
<dbReference type="SUPFAM" id="SSF53335">
    <property type="entry name" value="S-adenosyl-L-methionine-dependent methyltransferases"/>
    <property type="match status" value="1"/>
</dbReference>
<dbReference type="InterPro" id="IPR029063">
    <property type="entry name" value="SAM-dependent_MTases_sf"/>
</dbReference>
<proteinExistence type="predicted"/>
<evidence type="ECO:0000313" key="5">
    <source>
        <dbReference type="Proteomes" id="UP000199288"/>
    </source>
</evidence>
<gene>
    <name evidence="4" type="ORF">SAMN02910418_01062</name>
</gene>
<evidence type="ECO:0000256" key="3">
    <source>
        <dbReference type="ARBA" id="ARBA00022691"/>
    </source>
</evidence>
<dbReference type="InterPro" id="IPR050362">
    <property type="entry name" value="Cation-dep_OMT"/>
</dbReference>
<evidence type="ECO:0000256" key="2">
    <source>
        <dbReference type="ARBA" id="ARBA00022679"/>
    </source>
</evidence>
<dbReference type="PANTHER" id="PTHR10509">
    <property type="entry name" value="O-METHYLTRANSFERASE-RELATED"/>
    <property type="match status" value="1"/>
</dbReference>
<dbReference type="PROSITE" id="PS51682">
    <property type="entry name" value="SAM_OMT_I"/>
    <property type="match status" value="1"/>
</dbReference>
<dbReference type="GO" id="GO:0032259">
    <property type="term" value="P:methylation"/>
    <property type="evidence" value="ECO:0007669"/>
    <property type="project" value="UniProtKB-KW"/>
</dbReference>
<dbReference type="Gene3D" id="3.40.50.150">
    <property type="entry name" value="Vaccinia Virus protein VP39"/>
    <property type="match status" value="1"/>
</dbReference>
<keyword evidence="2 4" id="KW-0808">Transferase</keyword>